<keyword evidence="2" id="KW-0812">Transmembrane</keyword>
<dbReference type="OrthoDB" id="342281at2759"/>
<dbReference type="InterPro" id="IPR045119">
    <property type="entry name" value="SUN1-5"/>
</dbReference>
<evidence type="ECO:0000313" key="6">
    <source>
        <dbReference type="EMBL" id="NXA55881.1"/>
    </source>
</evidence>
<keyword evidence="7" id="KW-1185">Reference proteome</keyword>
<comment type="caution">
    <text evidence="6">The sequence shown here is derived from an EMBL/GenBank/DDBJ whole genome shotgun (WGS) entry which is preliminary data.</text>
</comment>
<name>A0A7K7WRH9_9AVES</name>
<feature type="non-terminal residue" evidence="6">
    <location>
        <position position="1"/>
    </location>
</feature>
<evidence type="ECO:0000313" key="7">
    <source>
        <dbReference type="Proteomes" id="UP000531559"/>
    </source>
</evidence>
<keyword evidence="3" id="KW-1133">Transmembrane helix</keyword>
<evidence type="ECO:0000256" key="4">
    <source>
        <dbReference type="ARBA" id="ARBA00023136"/>
    </source>
</evidence>
<keyword evidence="4" id="KW-0472">Membrane</keyword>
<dbReference type="GO" id="GO:0034993">
    <property type="term" value="C:meiotic nuclear membrane microtubule tethering complex"/>
    <property type="evidence" value="ECO:0007669"/>
    <property type="project" value="TreeGrafter"/>
</dbReference>
<organism evidence="6 7">
    <name type="scientific">Nothocercus julius</name>
    <dbReference type="NCBI Taxonomy" id="2585813"/>
    <lineage>
        <taxon>Eukaryota</taxon>
        <taxon>Metazoa</taxon>
        <taxon>Chordata</taxon>
        <taxon>Craniata</taxon>
        <taxon>Vertebrata</taxon>
        <taxon>Euteleostomi</taxon>
        <taxon>Archelosauria</taxon>
        <taxon>Archosauria</taxon>
        <taxon>Dinosauria</taxon>
        <taxon>Saurischia</taxon>
        <taxon>Theropoda</taxon>
        <taxon>Coelurosauria</taxon>
        <taxon>Aves</taxon>
        <taxon>Palaeognathae</taxon>
        <taxon>Tinamiformes</taxon>
        <taxon>Tinamidae</taxon>
        <taxon>Nothocercus</taxon>
    </lineage>
</organism>
<sequence length="152" mass="16444">LRAAAFLLTGVGAGALAVTSSPFIAVAFCFQTELTPGQCWAFQGSQGRVVIKLPAPVWPTALTVQHISKADSPSGSVSSAPKDIAVSGLDNEGDATLLGTFVYDIERELLQLFLLKNEFHKAFQYIQIDVESNWGNPDYTCIYQVQVHGRRA</sequence>
<dbReference type="Pfam" id="PF07738">
    <property type="entry name" value="Sad1_UNC"/>
    <property type="match status" value="1"/>
</dbReference>
<reference evidence="6 7" key="1">
    <citation type="submission" date="2019-09" db="EMBL/GenBank/DDBJ databases">
        <title>Bird 10,000 Genomes (B10K) Project - Family phase.</title>
        <authorList>
            <person name="Zhang G."/>
        </authorList>
    </citation>
    <scope>NUCLEOTIDE SEQUENCE [LARGE SCALE GENOMIC DNA]</scope>
    <source>
        <strain evidence="6">B10K-MSB-01</strain>
    </source>
</reference>
<feature type="non-terminal residue" evidence="6">
    <location>
        <position position="152"/>
    </location>
</feature>
<dbReference type="GO" id="GO:0043495">
    <property type="term" value="F:protein-membrane adaptor activity"/>
    <property type="evidence" value="ECO:0007669"/>
    <property type="project" value="TreeGrafter"/>
</dbReference>
<dbReference type="Gene3D" id="2.60.120.260">
    <property type="entry name" value="Galactose-binding domain-like"/>
    <property type="match status" value="1"/>
</dbReference>
<dbReference type="PANTHER" id="PTHR12911:SF24">
    <property type="entry name" value="SUN DOMAIN-CONTAINING PROTEIN 3"/>
    <property type="match status" value="1"/>
</dbReference>
<evidence type="ECO:0000256" key="1">
    <source>
        <dbReference type="ARBA" id="ARBA00004540"/>
    </source>
</evidence>
<dbReference type="EMBL" id="VZSV01000324">
    <property type="protein sequence ID" value="NXA55881.1"/>
    <property type="molecule type" value="Genomic_DNA"/>
</dbReference>
<proteinExistence type="predicted"/>
<dbReference type="PANTHER" id="PTHR12911">
    <property type="entry name" value="SAD1/UNC-84-LIKE PROTEIN-RELATED"/>
    <property type="match status" value="1"/>
</dbReference>
<accession>A0A7K7WRH9</accession>
<comment type="subcellular location">
    <subcellularLocation>
        <location evidence="1">Nucleus inner membrane</location>
    </subcellularLocation>
</comment>
<evidence type="ECO:0000256" key="3">
    <source>
        <dbReference type="ARBA" id="ARBA00022989"/>
    </source>
</evidence>
<dbReference type="Proteomes" id="UP000531559">
    <property type="component" value="Unassembled WGS sequence"/>
</dbReference>
<evidence type="ECO:0000259" key="5">
    <source>
        <dbReference type="PROSITE" id="PS51469"/>
    </source>
</evidence>
<gene>
    <name evidence="6" type="primary">Sun1_2</name>
    <name evidence="6" type="ORF">NOTJUL_R05505</name>
</gene>
<feature type="domain" description="SUN" evidence="5">
    <location>
        <begin position="1"/>
        <end position="152"/>
    </location>
</feature>
<dbReference type="GO" id="GO:0005637">
    <property type="term" value="C:nuclear inner membrane"/>
    <property type="evidence" value="ECO:0007669"/>
    <property type="project" value="UniProtKB-SubCell"/>
</dbReference>
<protein>
    <submittedName>
        <fullName evidence="6">SUN1 protein</fullName>
    </submittedName>
</protein>
<dbReference type="InterPro" id="IPR012919">
    <property type="entry name" value="SUN_dom"/>
</dbReference>
<dbReference type="PROSITE" id="PS51469">
    <property type="entry name" value="SUN"/>
    <property type="match status" value="1"/>
</dbReference>
<dbReference type="AlphaFoldDB" id="A0A7K7WRH9"/>
<evidence type="ECO:0000256" key="2">
    <source>
        <dbReference type="ARBA" id="ARBA00022692"/>
    </source>
</evidence>